<evidence type="ECO:0000313" key="1">
    <source>
        <dbReference type="EMBL" id="PSX07050.1"/>
    </source>
</evidence>
<evidence type="ECO:0000313" key="2">
    <source>
        <dbReference type="Proteomes" id="UP000240989"/>
    </source>
</evidence>
<name>A0ABX5H1Y2_PHOAN</name>
<reference evidence="1 2" key="1">
    <citation type="submission" date="2018-01" db="EMBL/GenBank/DDBJ databases">
        <title>Whole genome sequencing of Histamine producing bacteria.</title>
        <authorList>
            <person name="Butler K."/>
        </authorList>
    </citation>
    <scope>NUCLEOTIDE SEQUENCE [LARGE SCALE GENOMIC DNA]</scope>
    <source>
        <strain evidence="1 2">A6-1</strain>
    </source>
</reference>
<dbReference type="Proteomes" id="UP000240989">
    <property type="component" value="Unassembled WGS sequence"/>
</dbReference>
<gene>
    <name evidence="1" type="ORF">C0W27_15895</name>
</gene>
<sequence>MNTSILDTVINQQGFVEPVKMASFFHTTLKEISSLTGLSYSTLSRTERYTSNKAQRQLRNLTEVINRILPWTGNAYHAYAWYRSEQLPEFGGLTAEQLVKQDRMDAVIAYLNHTTEGGYA</sequence>
<proteinExistence type="predicted"/>
<organism evidence="1 2">
    <name type="scientific">Photobacterium angustum</name>
    <dbReference type="NCBI Taxonomy" id="661"/>
    <lineage>
        <taxon>Bacteria</taxon>
        <taxon>Pseudomonadati</taxon>
        <taxon>Pseudomonadota</taxon>
        <taxon>Gammaproteobacteria</taxon>
        <taxon>Vibrionales</taxon>
        <taxon>Vibrionaceae</taxon>
        <taxon>Photobacterium</taxon>
    </lineage>
</organism>
<dbReference type="EMBL" id="PYOU01000014">
    <property type="protein sequence ID" value="PSX07050.1"/>
    <property type="molecule type" value="Genomic_DNA"/>
</dbReference>
<comment type="caution">
    <text evidence="1">The sequence shown here is derived from an EMBL/GenBank/DDBJ whole genome shotgun (WGS) entry which is preliminary data.</text>
</comment>
<protein>
    <submittedName>
        <fullName evidence="1">XRE family transcriptional regulator</fullName>
    </submittedName>
</protein>
<keyword evidence="2" id="KW-1185">Reference proteome</keyword>
<dbReference type="RefSeq" id="WP_045152882.1">
    <property type="nucleotide sequence ID" value="NZ_JZSW01000007.1"/>
</dbReference>
<accession>A0ABX5H1Y2</accession>